<keyword evidence="4" id="KW-1185">Reference proteome</keyword>
<comment type="caution">
    <text evidence="3">The sequence shown here is derived from an EMBL/GenBank/DDBJ whole genome shotgun (WGS) entry which is preliminary data.</text>
</comment>
<dbReference type="RefSeq" id="WP_379710208.1">
    <property type="nucleotide sequence ID" value="NZ_JBHSCZ010000002.1"/>
</dbReference>
<dbReference type="Proteomes" id="UP001595907">
    <property type="component" value="Unassembled WGS sequence"/>
</dbReference>
<evidence type="ECO:0000313" key="3">
    <source>
        <dbReference type="EMBL" id="MFC4263523.1"/>
    </source>
</evidence>
<keyword evidence="1" id="KW-0472">Membrane</keyword>
<dbReference type="PANTHER" id="PTHR14969">
    <property type="entry name" value="SPHINGOSINE-1-PHOSPHATE PHOSPHOHYDROLASE"/>
    <property type="match status" value="1"/>
</dbReference>
<keyword evidence="1" id="KW-0812">Transmembrane</keyword>
<dbReference type="Gene3D" id="1.20.144.10">
    <property type="entry name" value="Phosphatidic acid phosphatase type 2/haloperoxidase"/>
    <property type="match status" value="1"/>
</dbReference>
<evidence type="ECO:0000256" key="1">
    <source>
        <dbReference type="SAM" id="Phobius"/>
    </source>
</evidence>
<dbReference type="InterPro" id="IPR000326">
    <property type="entry name" value="PAP2/HPO"/>
</dbReference>
<dbReference type="EMBL" id="JBHSCZ010000002">
    <property type="protein sequence ID" value="MFC4263523.1"/>
    <property type="molecule type" value="Genomic_DNA"/>
</dbReference>
<keyword evidence="1" id="KW-1133">Transmembrane helix</keyword>
<accession>A0ABV8QUH0</accession>
<sequence>MKWIAKNETSPLISFYLTLCSLVFLFTFLIILLVEPIQLHSKVNSFHSTYFDYFFSMITHLGDGMCAILICIILFFRNTMLAIKMMLALLLISLLIWISKFYLFPDANRPVAVFRDLGKPLYIINHVKMNLSRTFPSGHASTAFLIGCTLAYLSEKIWWQLLCASFSIMVAFSRVYLSQHFTEDVLAGGIIGLVITFLVLHPKLNWRKYLDGVKLNKNTPKNTIHAN</sequence>
<dbReference type="SUPFAM" id="SSF48317">
    <property type="entry name" value="Acid phosphatase/Vanadium-dependent haloperoxidase"/>
    <property type="match status" value="1"/>
</dbReference>
<dbReference type="InterPro" id="IPR036938">
    <property type="entry name" value="PAP2/HPO_sf"/>
</dbReference>
<feature type="transmembrane region" description="Helical" evidence="1">
    <location>
        <begin position="184"/>
        <end position="201"/>
    </location>
</feature>
<gene>
    <name evidence="3" type="ORF">ACFOWM_11570</name>
</gene>
<feature type="domain" description="Phosphatidic acid phosphatase type 2/haloperoxidase" evidence="2">
    <location>
        <begin position="83"/>
        <end position="200"/>
    </location>
</feature>
<organism evidence="3 4">
    <name type="scientific">Ferruginibacter yonginensis</name>
    <dbReference type="NCBI Taxonomy" id="1310416"/>
    <lineage>
        <taxon>Bacteria</taxon>
        <taxon>Pseudomonadati</taxon>
        <taxon>Bacteroidota</taxon>
        <taxon>Chitinophagia</taxon>
        <taxon>Chitinophagales</taxon>
        <taxon>Chitinophagaceae</taxon>
        <taxon>Ferruginibacter</taxon>
    </lineage>
</organism>
<dbReference type="PANTHER" id="PTHR14969:SF13">
    <property type="entry name" value="AT30094P"/>
    <property type="match status" value="1"/>
</dbReference>
<reference evidence="4" key="1">
    <citation type="journal article" date="2019" name="Int. J. Syst. Evol. Microbiol.">
        <title>The Global Catalogue of Microorganisms (GCM) 10K type strain sequencing project: providing services to taxonomists for standard genome sequencing and annotation.</title>
        <authorList>
            <consortium name="The Broad Institute Genomics Platform"/>
            <consortium name="The Broad Institute Genome Sequencing Center for Infectious Disease"/>
            <person name="Wu L."/>
            <person name="Ma J."/>
        </authorList>
    </citation>
    <scope>NUCLEOTIDE SEQUENCE [LARGE SCALE GENOMIC DNA]</scope>
    <source>
        <strain evidence="4">CECT 8289</strain>
    </source>
</reference>
<evidence type="ECO:0000313" key="4">
    <source>
        <dbReference type="Proteomes" id="UP001595907"/>
    </source>
</evidence>
<protein>
    <submittedName>
        <fullName evidence="3">Phosphatase PAP2 family protein</fullName>
    </submittedName>
</protein>
<feature type="transmembrane region" description="Helical" evidence="1">
    <location>
        <begin position="12"/>
        <end position="33"/>
    </location>
</feature>
<feature type="transmembrane region" description="Helical" evidence="1">
    <location>
        <begin position="157"/>
        <end position="177"/>
    </location>
</feature>
<feature type="transmembrane region" description="Helical" evidence="1">
    <location>
        <begin position="53"/>
        <end position="75"/>
    </location>
</feature>
<name>A0ABV8QUH0_9BACT</name>
<feature type="transmembrane region" description="Helical" evidence="1">
    <location>
        <begin position="87"/>
        <end position="104"/>
    </location>
</feature>
<dbReference type="SMART" id="SM00014">
    <property type="entry name" value="acidPPc"/>
    <property type="match status" value="1"/>
</dbReference>
<dbReference type="Pfam" id="PF01569">
    <property type="entry name" value="PAP2"/>
    <property type="match status" value="1"/>
</dbReference>
<evidence type="ECO:0000259" key="2">
    <source>
        <dbReference type="SMART" id="SM00014"/>
    </source>
</evidence>
<proteinExistence type="predicted"/>